<dbReference type="InParanoid" id="A0A0C3AWM2"/>
<proteinExistence type="predicted"/>
<evidence type="ECO:0000313" key="2">
    <source>
        <dbReference type="Proteomes" id="UP000054166"/>
    </source>
</evidence>
<keyword evidence="2" id="KW-1185">Reference proteome</keyword>
<dbReference type="AlphaFoldDB" id="A0A0C3AWM2"/>
<evidence type="ECO:0000313" key="1">
    <source>
        <dbReference type="EMBL" id="KIM78413.1"/>
    </source>
</evidence>
<gene>
    <name evidence="1" type="ORF">PILCRDRAFT_824299</name>
</gene>
<reference evidence="2" key="2">
    <citation type="submission" date="2015-01" db="EMBL/GenBank/DDBJ databases">
        <title>Evolutionary Origins and Diversification of the Mycorrhizal Mutualists.</title>
        <authorList>
            <consortium name="DOE Joint Genome Institute"/>
            <consortium name="Mycorrhizal Genomics Consortium"/>
            <person name="Kohler A."/>
            <person name="Kuo A."/>
            <person name="Nagy L.G."/>
            <person name="Floudas D."/>
            <person name="Copeland A."/>
            <person name="Barry K.W."/>
            <person name="Cichocki N."/>
            <person name="Veneault-Fourrey C."/>
            <person name="LaButti K."/>
            <person name="Lindquist E.A."/>
            <person name="Lipzen A."/>
            <person name="Lundell T."/>
            <person name="Morin E."/>
            <person name="Murat C."/>
            <person name="Riley R."/>
            <person name="Ohm R."/>
            <person name="Sun H."/>
            <person name="Tunlid A."/>
            <person name="Henrissat B."/>
            <person name="Grigoriev I.V."/>
            <person name="Hibbett D.S."/>
            <person name="Martin F."/>
        </authorList>
    </citation>
    <scope>NUCLEOTIDE SEQUENCE [LARGE SCALE GENOMIC DNA]</scope>
    <source>
        <strain evidence="2">F 1598</strain>
    </source>
</reference>
<name>A0A0C3AWM2_PILCF</name>
<reference evidence="1 2" key="1">
    <citation type="submission" date="2014-04" db="EMBL/GenBank/DDBJ databases">
        <authorList>
            <consortium name="DOE Joint Genome Institute"/>
            <person name="Kuo A."/>
            <person name="Tarkka M."/>
            <person name="Buscot F."/>
            <person name="Kohler A."/>
            <person name="Nagy L.G."/>
            <person name="Floudas D."/>
            <person name="Copeland A."/>
            <person name="Barry K.W."/>
            <person name="Cichocki N."/>
            <person name="Veneault-Fourrey C."/>
            <person name="LaButti K."/>
            <person name="Lindquist E.A."/>
            <person name="Lipzen A."/>
            <person name="Lundell T."/>
            <person name="Morin E."/>
            <person name="Murat C."/>
            <person name="Sun H."/>
            <person name="Tunlid A."/>
            <person name="Henrissat B."/>
            <person name="Grigoriev I.V."/>
            <person name="Hibbett D.S."/>
            <person name="Martin F."/>
            <person name="Nordberg H.P."/>
            <person name="Cantor M.N."/>
            <person name="Hua S.X."/>
        </authorList>
    </citation>
    <scope>NUCLEOTIDE SEQUENCE [LARGE SCALE GENOMIC DNA]</scope>
    <source>
        <strain evidence="1 2">F 1598</strain>
    </source>
</reference>
<dbReference type="HOGENOM" id="CLU_3107213_0_0_1"/>
<accession>A0A0C3AWM2</accession>
<dbReference type="EMBL" id="KN833016">
    <property type="protein sequence ID" value="KIM78413.1"/>
    <property type="molecule type" value="Genomic_DNA"/>
</dbReference>
<dbReference type="Proteomes" id="UP000054166">
    <property type="component" value="Unassembled WGS sequence"/>
</dbReference>
<sequence>MLSICRGSVILNASFKLYTGLQANCSIVRANPLHQCKTQTTLQLRYYSLPT</sequence>
<organism evidence="1 2">
    <name type="scientific">Piloderma croceum (strain F 1598)</name>
    <dbReference type="NCBI Taxonomy" id="765440"/>
    <lineage>
        <taxon>Eukaryota</taxon>
        <taxon>Fungi</taxon>
        <taxon>Dikarya</taxon>
        <taxon>Basidiomycota</taxon>
        <taxon>Agaricomycotina</taxon>
        <taxon>Agaricomycetes</taxon>
        <taxon>Agaricomycetidae</taxon>
        <taxon>Atheliales</taxon>
        <taxon>Atheliaceae</taxon>
        <taxon>Piloderma</taxon>
    </lineage>
</organism>
<protein>
    <submittedName>
        <fullName evidence="1">Uncharacterized protein</fullName>
    </submittedName>
</protein>